<evidence type="ECO:0000256" key="15">
    <source>
        <dbReference type="PROSITE-ProRule" id="PRU00546"/>
    </source>
</evidence>
<evidence type="ECO:0000256" key="11">
    <source>
        <dbReference type="ARBA" id="ARBA00053423"/>
    </source>
</evidence>
<evidence type="ECO:0000259" key="17">
    <source>
        <dbReference type="PROSITE" id="PS51188"/>
    </source>
</evidence>
<feature type="binding site" evidence="14">
    <location>
        <position position="201"/>
    </location>
    <ligand>
        <name>Zn(2+)</name>
        <dbReference type="ChEBI" id="CHEBI:29105"/>
        <label>1</label>
    </ligand>
</feature>
<evidence type="ECO:0000256" key="1">
    <source>
        <dbReference type="ARBA" id="ARBA00004496"/>
    </source>
</evidence>
<dbReference type="PANTHER" id="PTHR43096:SF48">
    <property type="entry name" value="CHAPERONE PROTEIN DNAJ"/>
    <property type="match status" value="1"/>
</dbReference>
<dbReference type="PRINTS" id="PR00625">
    <property type="entry name" value="JDOMAIN"/>
</dbReference>
<feature type="repeat" description="CXXCXGXG motif" evidence="14">
    <location>
        <begin position="201"/>
        <end position="208"/>
    </location>
</feature>
<comment type="subunit">
    <text evidence="2 14">Homodimer.</text>
</comment>
<evidence type="ECO:0000313" key="19">
    <source>
        <dbReference type="Proteomes" id="UP000254601"/>
    </source>
</evidence>
<feature type="binding site" evidence="14">
    <location>
        <position position="204"/>
    </location>
    <ligand>
        <name>Zn(2+)</name>
        <dbReference type="ChEBI" id="CHEBI:29105"/>
        <label>1</label>
    </ligand>
</feature>
<keyword evidence="9 14" id="KW-0346">Stress response</keyword>
<dbReference type="Gene3D" id="2.10.230.10">
    <property type="entry name" value="Heat shock protein DnaJ, cysteine-rich domain"/>
    <property type="match status" value="1"/>
</dbReference>
<dbReference type="Gene3D" id="1.10.287.110">
    <property type="entry name" value="DnaJ domain"/>
    <property type="match status" value="1"/>
</dbReference>
<dbReference type="HAMAP" id="MF_01152">
    <property type="entry name" value="DnaJ"/>
    <property type="match status" value="1"/>
</dbReference>
<keyword evidence="4 14" id="KW-0235">DNA replication</keyword>
<feature type="repeat" description="CXXCXGXG motif" evidence="14">
    <location>
        <begin position="187"/>
        <end position="194"/>
    </location>
</feature>
<proteinExistence type="inferred from homology"/>
<evidence type="ECO:0000256" key="3">
    <source>
        <dbReference type="ARBA" id="ARBA00022490"/>
    </source>
</evidence>
<feature type="repeat" description="CXXCXGXG motif" evidence="14">
    <location>
        <begin position="148"/>
        <end position="155"/>
    </location>
</feature>
<comment type="function">
    <text evidence="11 14">Participates actively in the response to hyperosmotic and heat shock by preventing the aggregation of stress-denatured proteins and by disaggregating proteins, also in an autonomous, DnaK-independent fashion. Unfolded proteins bind initially to DnaJ; upon interaction with the DnaJ-bound protein, DnaK hydrolyzes its bound ATP, resulting in the formation of a stable complex. GrpE releases ADP from DnaK; ATP binding to DnaK triggers the release of the substrate protein, thus completing the reaction cycle. Several rounds of ATP-dependent interactions between DnaJ, DnaK and GrpE are required for fully efficient folding. Also involved, together with DnaK and GrpE, in the DNA replication of plasmids through activation of initiation proteins.</text>
</comment>
<evidence type="ECO:0000256" key="5">
    <source>
        <dbReference type="ARBA" id="ARBA00022723"/>
    </source>
</evidence>
<dbReference type="SUPFAM" id="SSF57938">
    <property type="entry name" value="DnaJ/Hsp40 cysteine-rich domain"/>
    <property type="match status" value="1"/>
</dbReference>
<feature type="repeat" description="CXXCXGXG motif" evidence="14">
    <location>
        <begin position="165"/>
        <end position="172"/>
    </location>
</feature>
<dbReference type="GO" id="GO:0005737">
    <property type="term" value="C:cytoplasm"/>
    <property type="evidence" value="ECO:0007669"/>
    <property type="project" value="UniProtKB-SubCell"/>
</dbReference>
<dbReference type="OrthoDB" id="9779889at2"/>
<feature type="binding site" evidence="14">
    <location>
        <position position="151"/>
    </location>
    <ligand>
        <name>Zn(2+)</name>
        <dbReference type="ChEBI" id="CHEBI:29105"/>
        <label>1</label>
    </ligand>
</feature>
<dbReference type="Proteomes" id="UP000254601">
    <property type="component" value="Unassembled WGS sequence"/>
</dbReference>
<feature type="binding site" evidence="14">
    <location>
        <position position="165"/>
    </location>
    <ligand>
        <name>Zn(2+)</name>
        <dbReference type="ChEBI" id="CHEBI:29105"/>
        <label>2</label>
    </ligand>
</feature>
<evidence type="ECO:0000259" key="16">
    <source>
        <dbReference type="PROSITE" id="PS50076"/>
    </source>
</evidence>
<sequence>MAEKDLYAILGVSRSASPDEIKKAYRKLSMKWHPDRNPDNKEEAEKKFKEISKAYEILSDAQKKSTYDRFGFDAASGQGGGFGGFGGSGASFSDIFGDVFGDIFGGGRGGSSQRQNRGRDLAYELDLSLEEATQGKEVQIKIPTQVKCKKCSGTGATEKSKKKTCPTCNGAGQVRMQQGFFSIAQPCPTCQGRGQVIENPCDECHGSGRVKDTRTLNVNIPAGVDTGDRIRLNGEGEAGEMGGPAGDLYVEVRVRKHPIFTREGDHLYCEMPISFVTACLGGEIEVPTLGGKVMLTIPAETQTGKTFRLRGKGVKSVRSYAAGDLYCTVSIETPVNLSKEQKDLLQQFEKTLHAGGQRHAPKESGFLNRVKEFFDNL</sequence>
<dbReference type="InterPro" id="IPR008971">
    <property type="entry name" value="HSP40/DnaJ_pept-bd"/>
</dbReference>
<dbReference type="GO" id="GO:0051082">
    <property type="term" value="F:unfolded protein binding"/>
    <property type="evidence" value="ECO:0007669"/>
    <property type="project" value="UniProtKB-UniRule"/>
</dbReference>
<dbReference type="SUPFAM" id="SSF49493">
    <property type="entry name" value="HSP40/DnaJ peptide-binding domain"/>
    <property type="match status" value="2"/>
</dbReference>
<dbReference type="Pfam" id="PF00226">
    <property type="entry name" value="DnaJ"/>
    <property type="match status" value="1"/>
</dbReference>
<evidence type="ECO:0000256" key="14">
    <source>
        <dbReference type="HAMAP-Rule" id="MF_01152"/>
    </source>
</evidence>
<evidence type="ECO:0000256" key="4">
    <source>
        <dbReference type="ARBA" id="ARBA00022705"/>
    </source>
</evidence>
<dbReference type="GO" id="GO:0008270">
    <property type="term" value="F:zinc ion binding"/>
    <property type="evidence" value="ECO:0007669"/>
    <property type="project" value="UniProtKB-UniRule"/>
</dbReference>
<dbReference type="AlphaFoldDB" id="A0A380MT26"/>
<comment type="similarity">
    <text evidence="12 14">Belongs to the DnaJ family.</text>
</comment>
<dbReference type="SUPFAM" id="SSF46565">
    <property type="entry name" value="Chaperone J-domain"/>
    <property type="match status" value="1"/>
</dbReference>
<evidence type="ECO:0000313" key="18">
    <source>
        <dbReference type="EMBL" id="SUO95438.1"/>
    </source>
</evidence>
<dbReference type="PROSITE" id="PS51188">
    <property type="entry name" value="ZF_CR"/>
    <property type="match status" value="1"/>
</dbReference>
<protein>
    <recommendedName>
        <fullName evidence="13 14">Chaperone protein DnaJ</fullName>
    </recommendedName>
</protein>
<dbReference type="EMBL" id="UHIC01000001">
    <property type="protein sequence ID" value="SUO95438.1"/>
    <property type="molecule type" value="Genomic_DNA"/>
</dbReference>
<dbReference type="PROSITE" id="PS00636">
    <property type="entry name" value="DNAJ_1"/>
    <property type="match status" value="1"/>
</dbReference>
<keyword evidence="3 14" id="KW-0963">Cytoplasm</keyword>
<evidence type="ECO:0000256" key="6">
    <source>
        <dbReference type="ARBA" id="ARBA00022737"/>
    </source>
</evidence>
<evidence type="ECO:0000256" key="2">
    <source>
        <dbReference type="ARBA" id="ARBA00011738"/>
    </source>
</evidence>
<dbReference type="InterPro" id="IPR036869">
    <property type="entry name" value="J_dom_sf"/>
</dbReference>
<dbReference type="PANTHER" id="PTHR43096">
    <property type="entry name" value="DNAJ HOMOLOG 1, MITOCHONDRIAL-RELATED"/>
    <property type="match status" value="1"/>
</dbReference>
<dbReference type="InterPro" id="IPR018253">
    <property type="entry name" value="DnaJ_domain_CS"/>
</dbReference>
<feature type="domain" description="J" evidence="16">
    <location>
        <begin position="5"/>
        <end position="71"/>
    </location>
</feature>
<dbReference type="GO" id="GO:0005524">
    <property type="term" value="F:ATP binding"/>
    <property type="evidence" value="ECO:0007669"/>
    <property type="project" value="InterPro"/>
</dbReference>
<dbReference type="RefSeq" id="WP_072576429.1">
    <property type="nucleotide sequence ID" value="NZ_LWHB01000072.1"/>
</dbReference>
<name>A0A380MT26_9GAMM</name>
<evidence type="ECO:0000256" key="9">
    <source>
        <dbReference type="ARBA" id="ARBA00023016"/>
    </source>
</evidence>
<evidence type="ECO:0000256" key="8">
    <source>
        <dbReference type="ARBA" id="ARBA00022833"/>
    </source>
</evidence>
<dbReference type="CDD" id="cd10747">
    <property type="entry name" value="DnaJ_C"/>
    <property type="match status" value="1"/>
</dbReference>
<dbReference type="GO" id="GO:0042026">
    <property type="term" value="P:protein refolding"/>
    <property type="evidence" value="ECO:0007669"/>
    <property type="project" value="TreeGrafter"/>
</dbReference>
<reference evidence="18 19" key="1">
    <citation type="submission" date="2018-06" db="EMBL/GenBank/DDBJ databases">
        <authorList>
            <consortium name="Pathogen Informatics"/>
            <person name="Doyle S."/>
        </authorList>
    </citation>
    <scope>NUCLEOTIDE SEQUENCE [LARGE SCALE GENOMIC DNA]</scope>
    <source>
        <strain evidence="18 19">NCTC13337</strain>
    </source>
</reference>
<dbReference type="CDD" id="cd06257">
    <property type="entry name" value="DnaJ"/>
    <property type="match status" value="1"/>
</dbReference>
<dbReference type="PROSITE" id="PS50076">
    <property type="entry name" value="DNAJ_2"/>
    <property type="match status" value="1"/>
</dbReference>
<dbReference type="FunFam" id="2.60.260.20:FF:000004">
    <property type="entry name" value="Molecular chaperone DnaJ"/>
    <property type="match status" value="1"/>
</dbReference>
<dbReference type="Pfam" id="PF01556">
    <property type="entry name" value="DnaJ_C"/>
    <property type="match status" value="1"/>
</dbReference>
<dbReference type="Pfam" id="PF00684">
    <property type="entry name" value="DnaJ_CXXCXGXG"/>
    <property type="match status" value="1"/>
</dbReference>
<dbReference type="GO" id="GO:0031072">
    <property type="term" value="F:heat shock protein binding"/>
    <property type="evidence" value="ECO:0007669"/>
    <property type="project" value="InterPro"/>
</dbReference>
<evidence type="ECO:0000256" key="13">
    <source>
        <dbReference type="ARBA" id="ARBA00067609"/>
    </source>
</evidence>
<keyword evidence="8 14" id="KW-0862">Zinc</keyword>
<dbReference type="GO" id="GO:0009408">
    <property type="term" value="P:response to heat"/>
    <property type="evidence" value="ECO:0007669"/>
    <property type="project" value="InterPro"/>
</dbReference>
<dbReference type="InterPro" id="IPR012724">
    <property type="entry name" value="DnaJ"/>
</dbReference>
<dbReference type="Gene3D" id="2.60.260.20">
    <property type="entry name" value="Urease metallochaperone UreE, N-terminal domain"/>
    <property type="match status" value="2"/>
</dbReference>
<comment type="cofactor">
    <cofactor evidence="14">
        <name>Zn(2+)</name>
        <dbReference type="ChEBI" id="CHEBI:29105"/>
    </cofactor>
    <text evidence="14">Binds 2 Zn(2+) ions per monomer.</text>
</comment>
<dbReference type="SMART" id="SM00271">
    <property type="entry name" value="DnaJ"/>
    <property type="match status" value="1"/>
</dbReference>
<dbReference type="InterPro" id="IPR001623">
    <property type="entry name" value="DnaJ_domain"/>
</dbReference>
<comment type="subcellular location">
    <subcellularLocation>
        <location evidence="1 14">Cytoplasm</location>
    </subcellularLocation>
</comment>
<keyword evidence="10 14" id="KW-0143">Chaperone</keyword>
<keyword evidence="6 14" id="KW-0677">Repeat</keyword>
<dbReference type="FunFam" id="1.10.287.110:FF:000034">
    <property type="entry name" value="Chaperone protein DnaJ"/>
    <property type="match status" value="1"/>
</dbReference>
<comment type="domain">
    <text evidence="14">The J domain is necessary and sufficient to stimulate DnaK ATPase activity. Zinc center 1 plays an important role in the autonomous, DnaK-independent chaperone activity of DnaJ. Zinc center 2 is essential for interaction with DnaK and for DnaJ activity.</text>
</comment>
<dbReference type="GO" id="GO:0006260">
    <property type="term" value="P:DNA replication"/>
    <property type="evidence" value="ECO:0007669"/>
    <property type="project" value="UniProtKB-KW"/>
</dbReference>
<dbReference type="FunFam" id="2.10.230.10:FF:000002">
    <property type="entry name" value="Molecular chaperone DnaJ"/>
    <property type="match status" value="1"/>
</dbReference>
<keyword evidence="19" id="KW-1185">Reference proteome</keyword>
<dbReference type="NCBIfam" id="TIGR02349">
    <property type="entry name" value="DnaJ_bact"/>
    <property type="match status" value="1"/>
</dbReference>
<dbReference type="NCBIfam" id="NF008035">
    <property type="entry name" value="PRK10767.1"/>
    <property type="match status" value="1"/>
</dbReference>
<evidence type="ECO:0000256" key="10">
    <source>
        <dbReference type="ARBA" id="ARBA00023186"/>
    </source>
</evidence>
<keyword evidence="7 14" id="KW-0863">Zinc-finger</keyword>
<feature type="binding site" evidence="14">
    <location>
        <position position="168"/>
    </location>
    <ligand>
        <name>Zn(2+)</name>
        <dbReference type="ChEBI" id="CHEBI:29105"/>
        <label>2</label>
    </ligand>
</feature>
<accession>A0A380MT26</accession>
<evidence type="ECO:0000256" key="12">
    <source>
        <dbReference type="ARBA" id="ARBA00061004"/>
    </source>
</evidence>
<feature type="binding site" evidence="14">
    <location>
        <position position="148"/>
    </location>
    <ligand>
        <name>Zn(2+)</name>
        <dbReference type="ChEBI" id="CHEBI:29105"/>
        <label>1</label>
    </ligand>
</feature>
<gene>
    <name evidence="14 18" type="primary">dnaJ</name>
    <name evidence="18" type="ORF">NCTC13337_01335</name>
</gene>
<organism evidence="18 19">
    <name type="scientific">Suttonella ornithocola</name>
    <dbReference type="NCBI Taxonomy" id="279832"/>
    <lineage>
        <taxon>Bacteria</taxon>
        <taxon>Pseudomonadati</taxon>
        <taxon>Pseudomonadota</taxon>
        <taxon>Gammaproteobacteria</taxon>
        <taxon>Cardiobacteriales</taxon>
        <taxon>Cardiobacteriaceae</taxon>
        <taxon>Suttonella</taxon>
    </lineage>
</organism>
<dbReference type="InterPro" id="IPR002939">
    <property type="entry name" value="DnaJ_C"/>
</dbReference>
<feature type="binding site" evidence="14">
    <location>
        <position position="187"/>
    </location>
    <ligand>
        <name>Zn(2+)</name>
        <dbReference type="ChEBI" id="CHEBI:29105"/>
        <label>2</label>
    </ligand>
</feature>
<dbReference type="InterPro" id="IPR036410">
    <property type="entry name" value="HSP_DnaJ_Cys-rich_dom_sf"/>
</dbReference>
<feature type="zinc finger region" description="CR-type" evidence="15">
    <location>
        <begin position="135"/>
        <end position="213"/>
    </location>
</feature>
<dbReference type="CDD" id="cd10719">
    <property type="entry name" value="DnaJ_zf"/>
    <property type="match status" value="1"/>
</dbReference>
<feature type="binding site" evidence="14">
    <location>
        <position position="190"/>
    </location>
    <ligand>
        <name>Zn(2+)</name>
        <dbReference type="ChEBI" id="CHEBI:29105"/>
        <label>2</label>
    </ligand>
</feature>
<dbReference type="InterPro" id="IPR001305">
    <property type="entry name" value="HSP_DnaJ_Cys-rich_dom"/>
</dbReference>
<feature type="domain" description="CR-type" evidence="17">
    <location>
        <begin position="135"/>
        <end position="213"/>
    </location>
</feature>
<evidence type="ECO:0000256" key="7">
    <source>
        <dbReference type="ARBA" id="ARBA00022771"/>
    </source>
</evidence>
<keyword evidence="5 14" id="KW-0479">Metal-binding</keyword>